<dbReference type="EMBL" id="JANAVB010027098">
    <property type="protein sequence ID" value="KAJ6818675.1"/>
    <property type="molecule type" value="Genomic_DNA"/>
</dbReference>
<dbReference type="EMBL" id="JANAVB010016197">
    <property type="protein sequence ID" value="KAJ6832014.1"/>
    <property type="molecule type" value="Genomic_DNA"/>
</dbReference>
<reference evidence="2" key="2">
    <citation type="submission" date="2023-04" db="EMBL/GenBank/DDBJ databases">
        <authorList>
            <person name="Bruccoleri R.E."/>
            <person name="Oakeley E.J."/>
            <person name="Faust A.-M."/>
            <person name="Dessus-Babus S."/>
            <person name="Altorfer M."/>
            <person name="Burckhardt D."/>
            <person name="Oertli M."/>
            <person name="Naumann U."/>
            <person name="Petersen F."/>
            <person name="Wong J."/>
        </authorList>
    </citation>
    <scope>NUCLEOTIDE SEQUENCE</scope>
    <source>
        <strain evidence="2">GSM-AAB239-AS_SAM_17_03QT</strain>
        <tissue evidence="2">Leaf</tissue>
    </source>
</reference>
<gene>
    <name evidence="3" type="ORF">M6B38_345125</name>
    <name evidence="2" type="ORF">M6B38_405885</name>
</gene>
<evidence type="ECO:0000256" key="1">
    <source>
        <dbReference type="SAM" id="MobiDB-lite"/>
    </source>
</evidence>
<proteinExistence type="predicted"/>
<feature type="compositionally biased region" description="Polar residues" evidence="1">
    <location>
        <begin position="8"/>
        <end position="20"/>
    </location>
</feature>
<protein>
    <submittedName>
        <fullName evidence="2">Uncharacterized protein</fullName>
    </submittedName>
</protein>
<dbReference type="Proteomes" id="UP001140949">
    <property type="component" value="Unassembled WGS sequence"/>
</dbReference>
<sequence length="39" mass="4487">MASRATAPAQSNDASTMSRQSDLIDRSRYFLKFPFYRLS</sequence>
<evidence type="ECO:0000313" key="3">
    <source>
        <dbReference type="EMBL" id="KAJ6832014.1"/>
    </source>
</evidence>
<comment type="caution">
    <text evidence="2">The sequence shown here is derived from an EMBL/GenBank/DDBJ whole genome shotgun (WGS) entry which is preliminary data.</text>
</comment>
<evidence type="ECO:0000313" key="2">
    <source>
        <dbReference type="EMBL" id="KAJ6818675.1"/>
    </source>
</evidence>
<dbReference type="AlphaFoldDB" id="A0AAX6FRH4"/>
<reference evidence="2" key="1">
    <citation type="journal article" date="2023" name="GigaByte">
        <title>Genome assembly of the bearded iris, Iris pallida Lam.</title>
        <authorList>
            <person name="Bruccoleri R.E."/>
            <person name="Oakeley E.J."/>
            <person name="Faust A.M.E."/>
            <person name="Altorfer M."/>
            <person name="Dessus-Babus S."/>
            <person name="Burckhardt D."/>
            <person name="Oertli M."/>
            <person name="Naumann U."/>
            <person name="Petersen F."/>
            <person name="Wong J."/>
        </authorList>
    </citation>
    <scope>NUCLEOTIDE SEQUENCE</scope>
    <source>
        <strain evidence="2">GSM-AAB239-AS_SAM_17_03QT</strain>
    </source>
</reference>
<keyword evidence="4" id="KW-1185">Reference proteome</keyword>
<evidence type="ECO:0000313" key="4">
    <source>
        <dbReference type="Proteomes" id="UP001140949"/>
    </source>
</evidence>
<feature type="region of interest" description="Disordered" evidence="1">
    <location>
        <begin position="1"/>
        <end position="20"/>
    </location>
</feature>
<organism evidence="2 4">
    <name type="scientific">Iris pallida</name>
    <name type="common">Sweet iris</name>
    <dbReference type="NCBI Taxonomy" id="29817"/>
    <lineage>
        <taxon>Eukaryota</taxon>
        <taxon>Viridiplantae</taxon>
        <taxon>Streptophyta</taxon>
        <taxon>Embryophyta</taxon>
        <taxon>Tracheophyta</taxon>
        <taxon>Spermatophyta</taxon>
        <taxon>Magnoliopsida</taxon>
        <taxon>Liliopsida</taxon>
        <taxon>Asparagales</taxon>
        <taxon>Iridaceae</taxon>
        <taxon>Iridoideae</taxon>
        <taxon>Irideae</taxon>
        <taxon>Iris</taxon>
    </lineage>
</organism>
<name>A0AAX6FRH4_IRIPA</name>
<accession>A0AAX6FRH4</accession>